<name>A0A558HDT3_9GAMM</name>
<dbReference type="STRING" id="553385.GCA_000591415_03022"/>
<dbReference type="RefSeq" id="WP_088744188.1">
    <property type="nucleotide sequence ID" value="NZ_CAWOWR010000061.1"/>
</dbReference>
<dbReference type="GO" id="GO:0005737">
    <property type="term" value="C:cytoplasm"/>
    <property type="evidence" value="ECO:0007669"/>
    <property type="project" value="TreeGrafter"/>
</dbReference>
<dbReference type="PROSITE" id="PS51352">
    <property type="entry name" value="THIOREDOXIN_2"/>
    <property type="match status" value="1"/>
</dbReference>
<dbReference type="InterPro" id="IPR011990">
    <property type="entry name" value="TPR-like_helical_dom_sf"/>
</dbReference>
<dbReference type="GO" id="GO:0006950">
    <property type="term" value="P:response to stress"/>
    <property type="evidence" value="ECO:0007669"/>
    <property type="project" value="UniProtKB-ARBA"/>
</dbReference>
<dbReference type="InterPro" id="IPR013766">
    <property type="entry name" value="Thioredoxin_domain"/>
</dbReference>
<reference evidence="3 4" key="1">
    <citation type="submission" date="2019-07" db="EMBL/GenBank/DDBJ databases">
        <title>Diversity of Bacteria from Kongsfjorden, Arctic.</title>
        <authorList>
            <person name="Yu Y."/>
        </authorList>
    </citation>
    <scope>NUCLEOTIDE SEQUENCE [LARGE SCALE GENOMIC DNA]</scope>
    <source>
        <strain evidence="3 4">SM1923</strain>
    </source>
</reference>
<dbReference type="InterPro" id="IPR036249">
    <property type="entry name" value="Thioredoxin-like_sf"/>
</dbReference>
<evidence type="ECO:0000256" key="1">
    <source>
        <dbReference type="SAM" id="MobiDB-lite"/>
    </source>
</evidence>
<dbReference type="Gene3D" id="1.25.40.10">
    <property type="entry name" value="Tetratricopeptide repeat domain"/>
    <property type="match status" value="2"/>
</dbReference>
<feature type="domain" description="Thioredoxin" evidence="2">
    <location>
        <begin position="25"/>
        <end position="217"/>
    </location>
</feature>
<dbReference type="GO" id="GO:0015035">
    <property type="term" value="F:protein-disulfide reductase activity"/>
    <property type="evidence" value="ECO:0007669"/>
    <property type="project" value="TreeGrafter"/>
</dbReference>
<dbReference type="OrthoDB" id="9790390at2"/>
<evidence type="ECO:0000313" key="3">
    <source>
        <dbReference type="EMBL" id="TVU67280.1"/>
    </source>
</evidence>
<dbReference type="Pfam" id="PF14559">
    <property type="entry name" value="TPR_19"/>
    <property type="match status" value="1"/>
</dbReference>
<comment type="caution">
    <text evidence="3">The sequence shown here is derived from an EMBL/GenBank/DDBJ whole genome shotgun (WGS) entry which is preliminary data.</text>
</comment>
<dbReference type="SUPFAM" id="SSF52833">
    <property type="entry name" value="Thioredoxin-like"/>
    <property type="match status" value="1"/>
</dbReference>
<dbReference type="CDD" id="cd02956">
    <property type="entry name" value="ybbN"/>
    <property type="match status" value="1"/>
</dbReference>
<dbReference type="Gene3D" id="3.40.30.10">
    <property type="entry name" value="Glutaredoxin"/>
    <property type="match status" value="1"/>
</dbReference>
<dbReference type="PANTHER" id="PTHR45663:SF11">
    <property type="entry name" value="GEO12009P1"/>
    <property type="match status" value="1"/>
</dbReference>
<sequence>MIIDPNTGKPLTGNDTTAAQPEGIVGAGDTAAPRQAEDANTYIIDVDMSNLQQVLEASMQVPVLLDCWSPSSESCLALTPVLEKLAREYAGGFILAKLNVEDNRDIAAQLGVQSVPDVKLVMQGSLSGNFTQALSEAEITTFLAQHQVLPAAGGGPNQSDQAAQALENGDLDTAKALYQQLAQDAPDVPEYRINLASVLVAEGNGEEARQLLDSLKPEDRDGAKARGVRARIDFISEAPTPEAVQSMIERNDSEARYQRAMRDLADGHYELALDALISLVKTDRQYGEDLARKTLLRVFDALGATHELTVRFRRQLFALMY</sequence>
<accession>A0A558HDT3</accession>
<keyword evidence="4" id="KW-1185">Reference proteome</keyword>
<evidence type="ECO:0000313" key="4">
    <source>
        <dbReference type="Proteomes" id="UP000319941"/>
    </source>
</evidence>
<dbReference type="Proteomes" id="UP000319941">
    <property type="component" value="Unassembled WGS sequence"/>
</dbReference>
<dbReference type="Pfam" id="PF00085">
    <property type="entry name" value="Thioredoxin"/>
    <property type="match status" value="1"/>
</dbReference>
<dbReference type="Pfam" id="PF14561">
    <property type="entry name" value="TPR_20"/>
    <property type="match status" value="1"/>
</dbReference>
<protein>
    <submittedName>
        <fullName evidence="3">Tetratricopeptide repeat protein</fullName>
    </submittedName>
</protein>
<dbReference type="AlphaFoldDB" id="A0A558HDT3"/>
<dbReference type="EMBL" id="VNFH01000016">
    <property type="protein sequence ID" value="TVU67280.1"/>
    <property type="molecule type" value="Genomic_DNA"/>
</dbReference>
<feature type="region of interest" description="Disordered" evidence="1">
    <location>
        <begin position="1"/>
        <end position="31"/>
    </location>
</feature>
<organism evidence="3 4">
    <name type="scientific">Cobetia crustatorum</name>
    <dbReference type="NCBI Taxonomy" id="553385"/>
    <lineage>
        <taxon>Bacteria</taxon>
        <taxon>Pseudomonadati</taxon>
        <taxon>Pseudomonadota</taxon>
        <taxon>Gammaproteobacteria</taxon>
        <taxon>Oceanospirillales</taxon>
        <taxon>Halomonadaceae</taxon>
        <taxon>Cobetia</taxon>
    </lineage>
</organism>
<evidence type="ECO:0000259" key="2">
    <source>
        <dbReference type="PROSITE" id="PS51352"/>
    </source>
</evidence>
<dbReference type="PANTHER" id="PTHR45663">
    <property type="entry name" value="GEO12009P1"/>
    <property type="match status" value="1"/>
</dbReference>
<gene>
    <name evidence="3" type="ORF">FQP86_17220</name>
</gene>
<proteinExistence type="predicted"/>
<dbReference type="SUPFAM" id="SSF48452">
    <property type="entry name" value="TPR-like"/>
    <property type="match status" value="1"/>
</dbReference>